<feature type="region of interest" description="Disordered" evidence="1">
    <location>
        <begin position="93"/>
        <end position="129"/>
    </location>
</feature>
<organism evidence="2 3">
    <name type="scientific">Vanrija pseudolonga</name>
    <dbReference type="NCBI Taxonomy" id="143232"/>
    <lineage>
        <taxon>Eukaryota</taxon>
        <taxon>Fungi</taxon>
        <taxon>Dikarya</taxon>
        <taxon>Basidiomycota</taxon>
        <taxon>Agaricomycotina</taxon>
        <taxon>Tremellomycetes</taxon>
        <taxon>Trichosporonales</taxon>
        <taxon>Trichosporonaceae</taxon>
        <taxon>Vanrija</taxon>
    </lineage>
</organism>
<keyword evidence="3" id="KW-1185">Reference proteome</keyword>
<dbReference type="Proteomes" id="UP000827549">
    <property type="component" value="Chromosome 7"/>
</dbReference>
<reference evidence="2" key="1">
    <citation type="submission" date="2023-10" db="EMBL/GenBank/DDBJ databases">
        <authorList>
            <person name="Noh H."/>
        </authorList>
    </citation>
    <scope>NUCLEOTIDE SEQUENCE</scope>
    <source>
        <strain evidence="2">DUCC4014</strain>
    </source>
</reference>
<proteinExistence type="predicted"/>
<gene>
    <name evidence="2" type="ORF">LOC62_07G009280</name>
</gene>
<dbReference type="AlphaFoldDB" id="A0AAF0YKL4"/>
<dbReference type="RefSeq" id="XP_062631820.1">
    <property type="nucleotide sequence ID" value="XM_062775836.1"/>
</dbReference>
<accession>A0AAF0YKL4</accession>
<name>A0AAF0YKL4_9TREE</name>
<evidence type="ECO:0000313" key="2">
    <source>
        <dbReference type="EMBL" id="WOO85794.1"/>
    </source>
</evidence>
<evidence type="ECO:0000313" key="3">
    <source>
        <dbReference type="Proteomes" id="UP000827549"/>
    </source>
</evidence>
<protein>
    <submittedName>
        <fullName evidence="2">Uncharacterized protein</fullName>
    </submittedName>
</protein>
<dbReference type="EMBL" id="CP086720">
    <property type="protein sequence ID" value="WOO85794.1"/>
    <property type="molecule type" value="Genomic_DNA"/>
</dbReference>
<dbReference type="GeneID" id="87812443"/>
<sequence>MPTDNELQALVDSLARVESSLGNKLDRLQSSVNRAQLTINRQADAIAAMHAAVESLQAAAAPAAPVPVPVPGRTLALSPAVAAYTAPFSFATPTTGTSLPPPSSTPGGFSFGRPAEPAEGSAFGTATTTGPASGAAAAFAFGRPSGWEPTGAGGTLPYDFGRANVTTAPAGGFAFRIGDTASPASAFGRGGTTPAPPSSPL</sequence>
<feature type="compositionally biased region" description="Low complexity" evidence="1">
    <location>
        <begin position="120"/>
        <end position="129"/>
    </location>
</feature>
<evidence type="ECO:0000256" key="1">
    <source>
        <dbReference type="SAM" id="MobiDB-lite"/>
    </source>
</evidence>